<evidence type="ECO:0000259" key="3">
    <source>
        <dbReference type="Pfam" id="PF13359"/>
    </source>
</evidence>
<protein>
    <recommendedName>
        <fullName evidence="3">DDE Tnp4 domain-containing protein</fullName>
    </recommendedName>
</protein>
<name>A0ABQ9EBZ8_TEGGR</name>
<comment type="cofactor">
    <cofactor evidence="1">
        <name>a divalent metal cation</name>
        <dbReference type="ChEBI" id="CHEBI:60240"/>
    </cofactor>
</comment>
<evidence type="ECO:0000313" key="4">
    <source>
        <dbReference type="EMBL" id="KAJ8302859.1"/>
    </source>
</evidence>
<dbReference type="Proteomes" id="UP001217089">
    <property type="component" value="Unassembled WGS sequence"/>
</dbReference>
<comment type="caution">
    <text evidence="4">The sequence shown here is derived from an EMBL/GenBank/DDBJ whole genome shotgun (WGS) entry which is preliminary data.</text>
</comment>
<gene>
    <name evidence="4" type="ORF">KUTeg_019255</name>
</gene>
<proteinExistence type="predicted"/>
<reference evidence="4 5" key="1">
    <citation type="submission" date="2022-12" db="EMBL/GenBank/DDBJ databases">
        <title>Chromosome-level genome of Tegillarca granosa.</title>
        <authorList>
            <person name="Kim J."/>
        </authorList>
    </citation>
    <scope>NUCLEOTIDE SEQUENCE [LARGE SCALE GENOMIC DNA]</scope>
    <source>
        <strain evidence="4">Teg-2019</strain>
        <tissue evidence="4">Adductor muscle</tissue>
    </source>
</reference>
<dbReference type="EMBL" id="JARBDR010000917">
    <property type="protein sequence ID" value="KAJ8302859.1"/>
    <property type="molecule type" value="Genomic_DNA"/>
</dbReference>
<organism evidence="4 5">
    <name type="scientific">Tegillarca granosa</name>
    <name type="common">Malaysian cockle</name>
    <name type="synonym">Anadara granosa</name>
    <dbReference type="NCBI Taxonomy" id="220873"/>
    <lineage>
        <taxon>Eukaryota</taxon>
        <taxon>Metazoa</taxon>
        <taxon>Spiralia</taxon>
        <taxon>Lophotrochozoa</taxon>
        <taxon>Mollusca</taxon>
        <taxon>Bivalvia</taxon>
        <taxon>Autobranchia</taxon>
        <taxon>Pteriomorphia</taxon>
        <taxon>Arcoida</taxon>
        <taxon>Arcoidea</taxon>
        <taxon>Arcidae</taxon>
        <taxon>Tegillarca</taxon>
    </lineage>
</organism>
<feature type="domain" description="DDE Tnp4" evidence="3">
    <location>
        <begin position="16"/>
        <end position="60"/>
    </location>
</feature>
<dbReference type="Pfam" id="PF13359">
    <property type="entry name" value="DDE_Tnp_4"/>
    <property type="match status" value="1"/>
</dbReference>
<accession>A0ABQ9EBZ8</accession>
<evidence type="ECO:0000256" key="1">
    <source>
        <dbReference type="ARBA" id="ARBA00001968"/>
    </source>
</evidence>
<keyword evidence="5" id="KW-1185">Reference proteome</keyword>
<evidence type="ECO:0000313" key="5">
    <source>
        <dbReference type="Proteomes" id="UP001217089"/>
    </source>
</evidence>
<keyword evidence="2" id="KW-0479">Metal-binding</keyword>
<dbReference type="InterPro" id="IPR027806">
    <property type="entry name" value="HARBI1_dom"/>
</dbReference>
<evidence type="ECO:0000256" key="2">
    <source>
        <dbReference type="ARBA" id="ARBA00022723"/>
    </source>
</evidence>
<sequence length="76" mass="8948">MYLLLGIIPIWPHRDKIAQHRIHVERVIKKIRTYKIISNCFATKMFASVNKLWTVCSLLTLWQNPVLKVKEICSAK</sequence>